<dbReference type="FunFam" id="3.40.50.300:FF:000692">
    <property type="entry name" value="Guanine nucleotide-binding protein subunit alpha"/>
    <property type="match status" value="1"/>
</dbReference>
<dbReference type="Gene3D" id="1.10.400.10">
    <property type="entry name" value="GI Alpha 1, domain 2-like"/>
    <property type="match status" value="1"/>
</dbReference>
<dbReference type="Pfam" id="PF00503">
    <property type="entry name" value="G-alpha"/>
    <property type="match status" value="1"/>
</dbReference>
<evidence type="ECO:0000256" key="3">
    <source>
        <dbReference type="ARBA" id="ARBA00023134"/>
    </source>
</evidence>
<dbReference type="SUPFAM" id="SSF52540">
    <property type="entry name" value="P-loop containing nucleoside triphosphate hydrolases"/>
    <property type="match status" value="1"/>
</dbReference>
<dbReference type="EMBL" id="GIBP01004502">
    <property type="protein sequence ID" value="NDV33471.1"/>
    <property type="molecule type" value="Transcribed_RNA"/>
</dbReference>
<accession>A0A6B2L961</accession>
<dbReference type="PROSITE" id="PS51882">
    <property type="entry name" value="G_ALPHA"/>
    <property type="match status" value="1"/>
</dbReference>
<feature type="binding site" evidence="6">
    <location>
        <position position="127"/>
    </location>
    <ligand>
        <name>Mg(2+)</name>
        <dbReference type="ChEBI" id="CHEBI:18420"/>
    </ligand>
</feature>
<dbReference type="SMART" id="SM00275">
    <property type="entry name" value="G_alpha"/>
    <property type="match status" value="1"/>
</dbReference>
<dbReference type="GO" id="GO:0046872">
    <property type="term" value="F:metal ion binding"/>
    <property type="evidence" value="ECO:0007669"/>
    <property type="project" value="UniProtKB-KW"/>
</dbReference>
<dbReference type="Gene3D" id="3.40.50.300">
    <property type="entry name" value="P-loop containing nucleotide triphosphate hydrolases"/>
    <property type="match status" value="1"/>
</dbReference>
<protein>
    <submittedName>
        <fullName evidence="7">Uncharacterized protein</fullName>
    </submittedName>
</protein>
<evidence type="ECO:0000313" key="7">
    <source>
        <dbReference type="EMBL" id="NDV33471.1"/>
    </source>
</evidence>
<evidence type="ECO:0000256" key="4">
    <source>
        <dbReference type="ARBA" id="ARBA00023224"/>
    </source>
</evidence>
<dbReference type="InterPro" id="IPR011025">
    <property type="entry name" value="GproteinA_insert"/>
</dbReference>
<dbReference type="SUPFAM" id="SSF47895">
    <property type="entry name" value="Transducin (alpha subunit), insertion domain"/>
    <property type="match status" value="1"/>
</dbReference>
<reference evidence="7" key="1">
    <citation type="journal article" date="2020" name="J. Eukaryot. Microbiol.">
        <title>De novo Sequencing, Assembly and Annotation of the Transcriptome for the Free-Living Testate Amoeba Arcella intermedia.</title>
        <authorList>
            <person name="Ribeiro G.M."/>
            <person name="Porfirio-Sousa A.L."/>
            <person name="Maurer-Alcala X.X."/>
            <person name="Katz L.A."/>
            <person name="Lahr D.J.G."/>
        </authorList>
    </citation>
    <scope>NUCLEOTIDE SEQUENCE</scope>
</reference>
<dbReference type="GO" id="GO:0005834">
    <property type="term" value="C:heterotrimeric G-protein complex"/>
    <property type="evidence" value="ECO:0007669"/>
    <property type="project" value="TreeGrafter"/>
</dbReference>
<feature type="binding site" evidence="5">
    <location>
        <begin position="146"/>
        <end position="150"/>
    </location>
    <ligand>
        <name>GTP</name>
        <dbReference type="ChEBI" id="CHEBI:37565"/>
    </ligand>
</feature>
<keyword evidence="4" id="KW-0807">Transducer</keyword>
<dbReference type="AlphaFoldDB" id="A0A6B2L961"/>
<dbReference type="PANTHER" id="PTHR10218">
    <property type="entry name" value="GTP-BINDING PROTEIN ALPHA SUBUNIT"/>
    <property type="match status" value="1"/>
</dbReference>
<dbReference type="PANTHER" id="PTHR10218:SF302">
    <property type="entry name" value="GUANINE NUCLEOTIDE-BINDING PROTEIN ALPHA-5 SUBUNIT"/>
    <property type="match status" value="1"/>
</dbReference>
<feature type="binding site" evidence="5">
    <location>
        <position position="284"/>
    </location>
    <ligand>
        <name>GTP</name>
        <dbReference type="ChEBI" id="CHEBI:37565"/>
    </ligand>
</feature>
<dbReference type="GO" id="GO:0031683">
    <property type="term" value="F:G-protein beta/gamma-subunit complex binding"/>
    <property type="evidence" value="ECO:0007669"/>
    <property type="project" value="InterPro"/>
</dbReference>
<organism evidence="7">
    <name type="scientific">Arcella intermedia</name>
    <dbReference type="NCBI Taxonomy" id="1963864"/>
    <lineage>
        <taxon>Eukaryota</taxon>
        <taxon>Amoebozoa</taxon>
        <taxon>Tubulinea</taxon>
        <taxon>Elardia</taxon>
        <taxon>Arcellinida</taxon>
        <taxon>Sphaerothecina</taxon>
        <taxon>Arcellidae</taxon>
        <taxon>Arcella</taxon>
    </lineage>
</organism>
<sequence>MKFLHKHDIDPDNLETFAKVIRRNFTVGMKEIISIAKQMKWDFLPENEQHVETVLALTRELNHSLTQENYEVLKSLWEDPTSKRVVAEKRSHLGVTHIDYYWGRVKDIIQPTYAPNEEDILHVRNRTAGAYSVLIRYENSFFEFYDVGGQKPEREKWGKILSTVDLKAIIYFVASDEWDVIDAIEDRDFSQTKLQISRAIFRELVGSDIVPKNLPVTVFLNRFDMFSERINSDAGMKSFRETFENYKGADKNPKEAINCVIDFFKDGISDKHMQRVNKFHCTTALDRNAMVPIWNAVREQIFESRLDEDLL</sequence>
<evidence type="ECO:0000256" key="5">
    <source>
        <dbReference type="PIRSR" id="PIRSR601019-1"/>
    </source>
</evidence>
<dbReference type="GO" id="GO:0001664">
    <property type="term" value="F:G protein-coupled receptor binding"/>
    <property type="evidence" value="ECO:0007669"/>
    <property type="project" value="TreeGrafter"/>
</dbReference>
<dbReference type="GO" id="GO:0005525">
    <property type="term" value="F:GTP binding"/>
    <property type="evidence" value="ECO:0007669"/>
    <property type="project" value="UniProtKB-KW"/>
</dbReference>
<evidence type="ECO:0000256" key="6">
    <source>
        <dbReference type="PIRSR" id="PIRSR601019-2"/>
    </source>
</evidence>
<keyword evidence="1 6" id="KW-0479">Metal-binding</keyword>
<keyword evidence="3 5" id="KW-0342">GTP-binding</keyword>
<dbReference type="GO" id="GO:0005737">
    <property type="term" value="C:cytoplasm"/>
    <property type="evidence" value="ECO:0007669"/>
    <property type="project" value="TreeGrafter"/>
</dbReference>
<keyword evidence="2 5" id="KW-0547">Nucleotide-binding</keyword>
<feature type="binding site" evidence="5">
    <location>
        <begin position="221"/>
        <end position="224"/>
    </location>
    <ligand>
        <name>GTP</name>
        <dbReference type="ChEBI" id="CHEBI:37565"/>
    </ligand>
</feature>
<evidence type="ECO:0000256" key="2">
    <source>
        <dbReference type="ARBA" id="ARBA00022741"/>
    </source>
</evidence>
<dbReference type="GO" id="GO:0007188">
    <property type="term" value="P:adenylate cyclase-modulating G protein-coupled receptor signaling pathway"/>
    <property type="evidence" value="ECO:0007669"/>
    <property type="project" value="TreeGrafter"/>
</dbReference>
<keyword evidence="6" id="KW-0460">Magnesium</keyword>
<dbReference type="InterPro" id="IPR027417">
    <property type="entry name" value="P-loop_NTPase"/>
</dbReference>
<dbReference type="GO" id="GO:0003924">
    <property type="term" value="F:GTPase activity"/>
    <property type="evidence" value="ECO:0007669"/>
    <property type="project" value="InterPro"/>
</dbReference>
<feature type="binding site" evidence="5">
    <location>
        <begin position="121"/>
        <end position="127"/>
    </location>
    <ligand>
        <name>GTP</name>
        <dbReference type="ChEBI" id="CHEBI:37565"/>
    </ligand>
</feature>
<name>A0A6B2L961_9EUKA</name>
<dbReference type="PRINTS" id="PR00318">
    <property type="entry name" value="GPROTEINA"/>
</dbReference>
<dbReference type="InterPro" id="IPR001019">
    <property type="entry name" value="Gprotein_alpha_su"/>
</dbReference>
<proteinExistence type="predicted"/>
<evidence type="ECO:0000256" key="1">
    <source>
        <dbReference type="ARBA" id="ARBA00022723"/>
    </source>
</evidence>